<name>A0A8H7DYA4_9EURO</name>
<dbReference type="AlphaFoldDB" id="A0A8H7DYA4"/>
<keyword evidence="3" id="KW-1185">Reference proteome</keyword>
<protein>
    <submittedName>
        <fullName evidence="2">Uncharacterized protein</fullName>
    </submittedName>
</protein>
<feature type="region of interest" description="Disordered" evidence="1">
    <location>
        <begin position="1"/>
        <end position="144"/>
    </location>
</feature>
<sequence length="549" mass="61411">MQRGSSRTSEQTPQRALHPPPRISCQQPARSTNAVPSTGRAAIANSHIAGEPSADSPSRKRRREWPTEAGGAQTVSSSLPPGPCSSSSAPASGSLVGVLTRPSVGQHVQTRPPTGPFLPAPGATTGPPTTKSTETQPHAGTLPNALAGQQSAAGLLADSSQMPLETTAPSSRVVSRYPKRKIRLGLETEFYIAARCEKHHSDDRREFIRILADKYNRKIAGRHRSMQRHMLTESFSQGYNGRDRYGREWTFVHEEGFYFRTGKFWQLKMLSPVFDIVPGSDWQQHVQALWSYLTKHYQIRYGSDCRNGIYVSLHPECNLPELKRVISSVFHFEPAIEALLPENRLDAWCAKSNWLYHELTAPEAMSRHDFLLDIQEAGDKRTLVDKVQDISHGDTCEFCWNFSGLQGNDSYQHGRMINFRKPPAGPSEPASTFRWAQFTITFILAAIQYGSPDNLTSLSHNIGELRSFMSHAALPEEVGDFHLIDMLWKGKDPKAAREPTMDKSHLDDPDRKWELGVNLKRLVQEDAVECQATIPQGFWNYLRGFDPTA</sequence>
<gene>
    <name evidence="2" type="ORF">GJ744_003311</name>
</gene>
<evidence type="ECO:0000256" key="1">
    <source>
        <dbReference type="SAM" id="MobiDB-lite"/>
    </source>
</evidence>
<evidence type="ECO:0000313" key="3">
    <source>
        <dbReference type="Proteomes" id="UP000606974"/>
    </source>
</evidence>
<evidence type="ECO:0000313" key="2">
    <source>
        <dbReference type="EMBL" id="KAF7503769.1"/>
    </source>
</evidence>
<dbReference type="PANTHER" id="PTHR36847:SF1">
    <property type="entry name" value="AMIDOLIGASE ENZYME"/>
    <property type="match status" value="1"/>
</dbReference>
<organism evidence="2 3">
    <name type="scientific">Endocarpon pusillum</name>
    <dbReference type="NCBI Taxonomy" id="364733"/>
    <lineage>
        <taxon>Eukaryota</taxon>
        <taxon>Fungi</taxon>
        <taxon>Dikarya</taxon>
        <taxon>Ascomycota</taxon>
        <taxon>Pezizomycotina</taxon>
        <taxon>Eurotiomycetes</taxon>
        <taxon>Chaetothyriomycetidae</taxon>
        <taxon>Verrucariales</taxon>
        <taxon>Verrucariaceae</taxon>
        <taxon>Endocarpon</taxon>
    </lineage>
</organism>
<proteinExistence type="predicted"/>
<reference evidence="2" key="1">
    <citation type="submission" date="2020-02" db="EMBL/GenBank/DDBJ databases">
        <authorList>
            <person name="Palmer J.M."/>
        </authorList>
    </citation>
    <scope>NUCLEOTIDE SEQUENCE</scope>
    <source>
        <strain evidence="2">EPUS1.4</strain>
        <tissue evidence="2">Thallus</tissue>
    </source>
</reference>
<feature type="compositionally biased region" description="Low complexity" evidence="1">
    <location>
        <begin position="120"/>
        <end position="135"/>
    </location>
</feature>
<accession>A0A8H7DYA4</accession>
<dbReference type="Proteomes" id="UP000606974">
    <property type="component" value="Unassembled WGS sequence"/>
</dbReference>
<feature type="compositionally biased region" description="Polar residues" evidence="1">
    <location>
        <begin position="24"/>
        <end position="36"/>
    </location>
</feature>
<feature type="compositionally biased region" description="Low complexity" evidence="1">
    <location>
        <begin position="76"/>
        <end position="95"/>
    </location>
</feature>
<comment type="caution">
    <text evidence="2">The sequence shown here is derived from an EMBL/GenBank/DDBJ whole genome shotgun (WGS) entry which is preliminary data.</text>
</comment>
<feature type="compositionally biased region" description="Polar residues" evidence="1">
    <location>
        <begin position="1"/>
        <end position="14"/>
    </location>
</feature>
<dbReference type="PANTHER" id="PTHR36847">
    <property type="entry name" value="AMIDOLIGASE ENZYME"/>
    <property type="match status" value="1"/>
</dbReference>
<dbReference type="OrthoDB" id="5291055at2759"/>
<dbReference type="EMBL" id="JAACFV010000163">
    <property type="protein sequence ID" value="KAF7503769.1"/>
    <property type="molecule type" value="Genomic_DNA"/>
</dbReference>